<dbReference type="Proteomes" id="UP000824219">
    <property type="component" value="Linkage Group LG28"/>
</dbReference>
<name>A0A9D3N1A3_9TELE</name>
<keyword evidence="2" id="KW-1185">Reference proteome</keyword>
<gene>
    <name evidence="1" type="ORF">KOW79_022014</name>
</gene>
<evidence type="ECO:0000313" key="2">
    <source>
        <dbReference type="Proteomes" id="UP000824219"/>
    </source>
</evidence>
<protein>
    <submittedName>
        <fullName evidence="1">Uncharacterized protein</fullName>
    </submittedName>
</protein>
<dbReference type="AlphaFoldDB" id="A0A9D3N1A3"/>
<accession>A0A9D3N1A3</accession>
<sequence>MDGLATQSHSSNGSAFDRARREFCRPWTVLKGEGKQHRLSFHARSELRDLLLEMLNRVLGVKKEDFQAPD</sequence>
<reference evidence="1 2" key="1">
    <citation type="submission" date="2021-06" db="EMBL/GenBank/DDBJ databases">
        <title>Chromosome-level genome assembly of the red-tail catfish (Hemibagrus wyckioides).</title>
        <authorList>
            <person name="Shao F."/>
        </authorList>
    </citation>
    <scope>NUCLEOTIDE SEQUENCE [LARGE SCALE GENOMIC DNA]</scope>
    <source>
        <strain evidence="1">EC202008001</strain>
        <tissue evidence="1">Blood</tissue>
    </source>
</reference>
<organism evidence="1 2">
    <name type="scientific">Hemibagrus wyckioides</name>
    <dbReference type="NCBI Taxonomy" id="337641"/>
    <lineage>
        <taxon>Eukaryota</taxon>
        <taxon>Metazoa</taxon>
        <taxon>Chordata</taxon>
        <taxon>Craniata</taxon>
        <taxon>Vertebrata</taxon>
        <taxon>Euteleostomi</taxon>
        <taxon>Actinopterygii</taxon>
        <taxon>Neopterygii</taxon>
        <taxon>Teleostei</taxon>
        <taxon>Ostariophysi</taxon>
        <taxon>Siluriformes</taxon>
        <taxon>Bagridae</taxon>
        <taxon>Hemibagrus</taxon>
    </lineage>
</organism>
<proteinExistence type="predicted"/>
<dbReference type="EMBL" id="JAHKSW010000028">
    <property type="protein sequence ID" value="KAG7314711.1"/>
    <property type="molecule type" value="Genomic_DNA"/>
</dbReference>
<comment type="caution">
    <text evidence="1">The sequence shown here is derived from an EMBL/GenBank/DDBJ whole genome shotgun (WGS) entry which is preliminary data.</text>
</comment>
<evidence type="ECO:0000313" key="1">
    <source>
        <dbReference type="EMBL" id="KAG7314711.1"/>
    </source>
</evidence>